<feature type="transmembrane region" description="Helical" evidence="6">
    <location>
        <begin position="259"/>
        <end position="279"/>
    </location>
</feature>
<gene>
    <name evidence="7" type="ORF">ZIOFF_047588</name>
</gene>
<keyword evidence="4 6" id="KW-1133">Transmembrane helix</keyword>
<dbReference type="PANTHER" id="PTHR23504:SF15">
    <property type="entry name" value="MAJOR FACILITATOR SUPERFAMILY (MFS) PROFILE DOMAIN-CONTAINING PROTEIN"/>
    <property type="match status" value="1"/>
</dbReference>
<dbReference type="SUPFAM" id="SSF103473">
    <property type="entry name" value="MFS general substrate transporter"/>
    <property type="match status" value="1"/>
</dbReference>
<dbReference type="Proteomes" id="UP000734854">
    <property type="component" value="Unassembled WGS sequence"/>
</dbReference>
<evidence type="ECO:0000256" key="4">
    <source>
        <dbReference type="ARBA" id="ARBA00022989"/>
    </source>
</evidence>
<keyword evidence="5 6" id="KW-0472">Membrane</keyword>
<proteinExistence type="predicted"/>
<evidence type="ECO:0000256" key="5">
    <source>
        <dbReference type="ARBA" id="ARBA00023136"/>
    </source>
</evidence>
<name>A0A8J5FPR7_ZINOF</name>
<reference evidence="7 8" key="1">
    <citation type="submission" date="2020-08" db="EMBL/GenBank/DDBJ databases">
        <title>Plant Genome Project.</title>
        <authorList>
            <person name="Zhang R.-G."/>
        </authorList>
    </citation>
    <scope>NUCLEOTIDE SEQUENCE [LARGE SCALE GENOMIC DNA]</scope>
    <source>
        <tissue evidence="7">Rhizome</tissue>
    </source>
</reference>
<evidence type="ECO:0000313" key="7">
    <source>
        <dbReference type="EMBL" id="KAG6492623.1"/>
    </source>
</evidence>
<comment type="subcellular location">
    <subcellularLocation>
        <location evidence="1">Membrane</location>
        <topology evidence="1">Multi-pass membrane protein</topology>
    </subcellularLocation>
</comment>
<dbReference type="InterPro" id="IPR036259">
    <property type="entry name" value="MFS_trans_sf"/>
</dbReference>
<evidence type="ECO:0000256" key="6">
    <source>
        <dbReference type="SAM" id="Phobius"/>
    </source>
</evidence>
<dbReference type="PANTHER" id="PTHR23504">
    <property type="entry name" value="MAJOR FACILITATOR SUPERFAMILY DOMAIN-CONTAINING PROTEIN 10"/>
    <property type="match status" value="1"/>
</dbReference>
<protein>
    <submittedName>
        <fullName evidence="7">Uncharacterized protein</fullName>
    </submittedName>
</protein>
<keyword evidence="3 6" id="KW-0812">Transmembrane</keyword>
<comment type="caution">
    <text evidence="7">The sequence shown here is derived from an EMBL/GenBank/DDBJ whole genome shotgun (WGS) entry which is preliminary data.</text>
</comment>
<dbReference type="AlphaFoldDB" id="A0A8J5FPR7"/>
<keyword evidence="2" id="KW-0813">Transport</keyword>
<evidence type="ECO:0000313" key="8">
    <source>
        <dbReference type="Proteomes" id="UP000734854"/>
    </source>
</evidence>
<dbReference type="GO" id="GO:0016020">
    <property type="term" value="C:membrane"/>
    <property type="evidence" value="ECO:0007669"/>
    <property type="project" value="UniProtKB-SubCell"/>
</dbReference>
<sequence>MGGDLLLSSQASEAQGWLFDSGDEDEVVPGSRFTLRMVAKASGTDEMLQLRRSTRNISIRELEEDLNTSEEENEEDVDFESNDERIMDETVHKHDSYKLGDATIEHMESSPFSSDVKGYVDECEKQDSHPKKSLFKNWPLMSSVIVYCIFSLHDMAYTEIFSLWAVSDKSYGGLSFSSQDVGEVLAISGLGLLVYQLLVYPSAEKLLGPIKLMRAAAALSIPLLAAFPFMTKLSGLLLTLIVNCASLMKNVLSVSKSKFNLSLILILTPIISMLSPLHADIK</sequence>
<evidence type="ECO:0000256" key="3">
    <source>
        <dbReference type="ARBA" id="ARBA00022692"/>
    </source>
</evidence>
<evidence type="ECO:0000256" key="2">
    <source>
        <dbReference type="ARBA" id="ARBA00022448"/>
    </source>
</evidence>
<feature type="transmembrane region" description="Helical" evidence="6">
    <location>
        <begin position="212"/>
        <end position="230"/>
    </location>
</feature>
<organism evidence="7 8">
    <name type="scientific">Zingiber officinale</name>
    <name type="common">Ginger</name>
    <name type="synonym">Amomum zingiber</name>
    <dbReference type="NCBI Taxonomy" id="94328"/>
    <lineage>
        <taxon>Eukaryota</taxon>
        <taxon>Viridiplantae</taxon>
        <taxon>Streptophyta</taxon>
        <taxon>Embryophyta</taxon>
        <taxon>Tracheophyta</taxon>
        <taxon>Spermatophyta</taxon>
        <taxon>Magnoliopsida</taxon>
        <taxon>Liliopsida</taxon>
        <taxon>Zingiberales</taxon>
        <taxon>Zingiberaceae</taxon>
        <taxon>Zingiber</taxon>
    </lineage>
</organism>
<dbReference type="EMBL" id="JACMSC010000013">
    <property type="protein sequence ID" value="KAG6492623.1"/>
    <property type="molecule type" value="Genomic_DNA"/>
</dbReference>
<accession>A0A8J5FPR7</accession>
<keyword evidence="8" id="KW-1185">Reference proteome</keyword>
<evidence type="ECO:0000256" key="1">
    <source>
        <dbReference type="ARBA" id="ARBA00004141"/>
    </source>
</evidence>